<protein>
    <submittedName>
        <fullName evidence="1">Uncharacterized protein</fullName>
    </submittedName>
</protein>
<accession>A0ABW4E707</accession>
<dbReference type="RefSeq" id="WP_125753579.1">
    <property type="nucleotide sequence ID" value="NZ_JBHTON010000015.1"/>
</dbReference>
<gene>
    <name evidence="1" type="ORF">ACFQ5J_05995</name>
</gene>
<reference evidence="2" key="1">
    <citation type="journal article" date="2019" name="Int. J. Syst. Evol. Microbiol.">
        <title>The Global Catalogue of Microorganisms (GCM) 10K type strain sequencing project: providing services to taxonomists for standard genome sequencing and annotation.</title>
        <authorList>
            <consortium name="The Broad Institute Genomics Platform"/>
            <consortium name="The Broad Institute Genome Sequencing Center for Infectious Disease"/>
            <person name="Wu L."/>
            <person name="Ma J."/>
        </authorList>
    </citation>
    <scope>NUCLEOTIDE SEQUENCE [LARGE SCALE GENOMIC DNA]</scope>
    <source>
        <strain evidence="2">CCM 8903</strain>
    </source>
</reference>
<dbReference type="EMBL" id="JBHTON010000015">
    <property type="protein sequence ID" value="MFD1484778.1"/>
    <property type="molecule type" value="Genomic_DNA"/>
</dbReference>
<evidence type="ECO:0000313" key="1">
    <source>
        <dbReference type="EMBL" id="MFD1484778.1"/>
    </source>
</evidence>
<keyword evidence="2" id="KW-1185">Reference proteome</keyword>
<evidence type="ECO:0000313" key="2">
    <source>
        <dbReference type="Proteomes" id="UP001597252"/>
    </source>
</evidence>
<proteinExistence type="predicted"/>
<dbReference type="Proteomes" id="UP001597252">
    <property type="component" value="Unassembled WGS sequence"/>
</dbReference>
<sequence>MRDRFQTIRFVGVVAAAKSRRVRLSDNTFTQLDLLSLGAYYYFDSHGNPLDWPAWTLLVAHNANFLKLPGSVSIGDYLKVTGKLQAINLETRRQDEHTVAHILSAQRQQIASRFAHWLHHLPRTAPLLKATRQYLEAALLAYTAKQLSLGTLITRTRQALLPQAHWLLDDFQGLQNDLRPLIATTQAQIDQLMTPAFLITHGRRLEVSRAYHPAMVDWHPRANDPTRAQDDAYRHEQFQQIVANQAFRSLHQVPLVPQSYFKGKRFWDPQNLERYS</sequence>
<organism evidence="1 2">
    <name type="scientific">Lacticaseibacillus baoqingensis</name>
    <dbReference type="NCBI Taxonomy" id="2486013"/>
    <lineage>
        <taxon>Bacteria</taxon>
        <taxon>Bacillati</taxon>
        <taxon>Bacillota</taxon>
        <taxon>Bacilli</taxon>
        <taxon>Lactobacillales</taxon>
        <taxon>Lactobacillaceae</taxon>
        <taxon>Lacticaseibacillus</taxon>
    </lineage>
</organism>
<name>A0ABW4E707_9LACO</name>
<comment type="caution">
    <text evidence="1">The sequence shown here is derived from an EMBL/GenBank/DDBJ whole genome shotgun (WGS) entry which is preliminary data.</text>
</comment>